<reference evidence="1" key="2">
    <citation type="submission" date="2019-06" db="EMBL/GenBank/DDBJ databases">
        <title>Genomics analysis of Aphanomyces spp. identifies a new class of oomycete effector associated with host adaptation.</title>
        <authorList>
            <person name="Gaulin E."/>
        </authorList>
    </citation>
    <scope>NUCLEOTIDE SEQUENCE</scope>
    <source>
        <strain evidence="1">CBS 578.67</strain>
    </source>
</reference>
<organism evidence="2 3">
    <name type="scientific">Aphanomyces stellatus</name>
    <dbReference type="NCBI Taxonomy" id="120398"/>
    <lineage>
        <taxon>Eukaryota</taxon>
        <taxon>Sar</taxon>
        <taxon>Stramenopiles</taxon>
        <taxon>Oomycota</taxon>
        <taxon>Saprolegniomycetes</taxon>
        <taxon>Saprolegniales</taxon>
        <taxon>Verrucalvaceae</taxon>
        <taxon>Aphanomyces</taxon>
    </lineage>
</organism>
<evidence type="ECO:0000313" key="3">
    <source>
        <dbReference type="Proteomes" id="UP000332933"/>
    </source>
</evidence>
<sequence>MEALQRLLDALADDTEAVTDHLAALSASEVDSLVRAVPRVQHEEGTIELTQLLLHLPSRHDTIRSMMEMILEKKLSSRWATELCMGYMTFTDAFVSSPEEALASDIDATIGVILQLLDVSLRDDSTRDATSFQAVLDSLPNVVSLAPPSRTKVATMLDAILALPWSLTSFPCLLAFCKATASQCLPRHHTQLQAMCTAYMPHFGTQLSYAFWHDTLLACFELSDDAGDRLAWISLARRAIIVVPAALHRDMDFLVQTIFQQSPIYMARWRATVVDQAESLTPWDYTLYLHALHASQPLFQHVVRDTMFHQLARSFRAALLLLVQSEEEDELHKTLQRMLVHASHWKGRVLLDLARLWVDADDESFDDDDVALLVSTILLTVFHEVVELRQEVLRFVLAGFDTPSSSTKKTDLVFPAVLDALVTTHVTELQPHLHDLQERIACVIPHLFGSSGTPQALVHTCLPLVFSTPSYFHFLMVLLRKQLVSPAPAFAIAHWCAILQAASCSPAQAEDIAACVNDALYLTSCRHLALAHLRALPSVALAPFENAITQCLHSLVHVDDEALTVHTERLDPHSGVVLRHCLDLLGQLSPASQTLAHDVATQLTALVSRAHCRTFLATATADPTDAQLAMAFYANVAHLATTTQADGDRRKGRATQLRCMLVTNLMLDRAPFDNIDDDASPIVLTTDQLLDAMGGCCAHWTAWCLAQLERRLAALTPTQAAALAGHTVEQYVVWHSADVIVAHDVHPMDELKFTRKPIRPHELMTQMLRLWKPLHDRRVMTPALWHVDGWKPVRQALVQQLTPLLATQGHVGLSLAIAEYLYVLYASVDPTLAVRGAGQVYRLACSHIVSSPKLVHALLQLAWLEPKVDVKWQRVHSVLVETTIGNDDDEAATVPAPVLSTAATRRVAYIGCLKQIETALAAAAEDEWSCLVPVLGVAWRDGSVSYTHATHAMDALLRVGKTALGNLRDRFTEQRGVVETIVRVCIDVGAAWKDVPQVADVSVRMQKFVLDVSSLITSNLKKRVWPGKYEPMLKDIVQNITKHVMAMSDLPPKKGARKDMWVEPRKKKRVKLRSRHAFIDDCLREEGGDDAFADLEDFLV</sequence>
<dbReference type="EMBL" id="CAADRA010006929">
    <property type="protein sequence ID" value="VFT97411.1"/>
    <property type="molecule type" value="Genomic_DNA"/>
</dbReference>
<protein>
    <submittedName>
        <fullName evidence="2">Aste57867_20731 protein</fullName>
    </submittedName>
</protein>
<gene>
    <name evidence="2" type="primary">Aste57867_20731</name>
    <name evidence="1" type="ORF">As57867_020663</name>
    <name evidence="2" type="ORF">ASTE57867_20731</name>
</gene>
<dbReference type="Proteomes" id="UP000332933">
    <property type="component" value="Unassembled WGS sequence"/>
</dbReference>
<dbReference type="AlphaFoldDB" id="A0A485LFT4"/>
<evidence type="ECO:0000313" key="1">
    <source>
        <dbReference type="EMBL" id="KAF0687540.1"/>
    </source>
</evidence>
<accession>A0A485LFT4</accession>
<reference evidence="2 3" key="1">
    <citation type="submission" date="2019-03" db="EMBL/GenBank/DDBJ databases">
        <authorList>
            <person name="Gaulin E."/>
            <person name="Dumas B."/>
        </authorList>
    </citation>
    <scope>NUCLEOTIDE SEQUENCE [LARGE SCALE GENOMIC DNA]</scope>
    <source>
        <strain evidence="2">CBS 568.67</strain>
    </source>
</reference>
<proteinExistence type="predicted"/>
<keyword evidence="3" id="KW-1185">Reference proteome</keyword>
<name>A0A485LFT4_9STRA</name>
<dbReference type="EMBL" id="VJMH01006903">
    <property type="protein sequence ID" value="KAF0687540.1"/>
    <property type="molecule type" value="Genomic_DNA"/>
</dbReference>
<dbReference type="OrthoDB" id="162726at2759"/>
<evidence type="ECO:0000313" key="2">
    <source>
        <dbReference type="EMBL" id="VFT97411.1"/>
    </source>
</evidence>